<dbReference type="PROSITE" id="PS51362">
    <property type="entry name" value="TGF_BETA_2"/>
    <property type="match status" value="1"/>
</dbReference>
<organism evidence="13">
    <name type="scientific">Timema monikensis</name>
    <dbReference type="NCBI Taxonomy" id="170555"/>
    <lineage>
        <taxon>Eukaryota</taxon>
        <taxon>Metazoa</taxon>
        <taxon>Ecdysozoa</taxon>
        <taxon>Arthropoda</taxon>
        <taxon>Hexapoda</taxon>
        <taxon>Insecta</taxon>
        <taxon>Pterygota</taxon>
        <taxon>Neoptera</taxon>
        <taxon>Polyneoptera</taxon>
        <taxon>Phasmatodea</taxon>
        <taxon>Timematodea</taxon>
        <taxon>Timematoidea</taxon>
        <taxon>Timematidae</taxon>
        <taxon>Timema</taxon>
    </lineage>
</organism>
<dbReference type="GO" id="GO:0005125">
    <property type="term" value="F:cytokine activity"/>
    <property type="evidence" value="ECO:0007669"/>
    <property type="project" value="UniProtKB-KW"/>
</dbReference>
<keyword evidence="7" id="KW-1015">Disulfide bond</keyword>
<evidence type="ECO:0000256" key="8">
    <source>
        <dbReference type="ARBA" id="ARBA00023180"/>
    </source>
</evidence>
<dbReference type="EMBL" id="OB793132">
    <property type="protein sequence ID" value="CAD7426197.1"/>
    <property type="molecule type" value="Genomic_DNA"/>
</dbReference>
<protein>
    <recommendedName>
        <fullName evidence="12">TGF-beta family profile domain-containing protein</fullName>
    </recommendedName>
</protein>
<dbReference type="Gene3D" id="2.60.120.970">
    <property type="match status" value="1"/>
</dbReference>
<dbReference type="CDD" id="cd13761">
    <property type="entry name" value="TGF_beta_BMP5_like"/>
    <property type="match status" value="1"/>
</dbReference>
<dbReference type="InterPro" id="IPR001839">
    <property type="entry name" value="TGF-b_C"/>
</dbReference>
<dbReference type="FunFam" id="2.10.90.10:FF:000003">
    <property type="entry name" value="Bone morphogenetic protein 5"/>
    <property type="match status" value="1"/>
</dbReference>
<feature type="chain" id="PRO_5030716173" description="TGF-beta family profile domain-containing protein" evidence="11">
    <location>
        <begin position="23"/>
        <end position="603"/>
    </location>
</feature>
<keyword evidence="3" id="KW-0202">Cytokine</keyword>
<evidence type="ECO:0000256" key="9">
    <source>
        <dbReference type="RuleBase" id="RU000354"/>
    </source>
</evidence>
<proteinExistence type="inferred from homology"/>
<evidence type="ECO:0000256" key="7">
    <source>
        <dbReference type="ARBA" id="ARBA00023157"/>
    </source>
</evidence>
<name>A0A7R9E512_9NEOP</name>
<evidence type="ECO:0000256" key="6">
    <source>
        <dbReference type="ARBA" id="ARBA00023030"/>
    </source>
</evidence>
<evidence type="ECO:0000256" key="11">
    <source>
        <dbReference type="SAM" id="SignalP"/>
    </source>
</evidence>
<evidence type="ECO:0000256" key="5">
    <source>
        <dbReference type="ARBA" id="ARBA00022729"/>
    </source>
</evidence>
<accession>A0A7R9E512</accession>
<feature type="domain" description="TGF-beta family profile" evidence="12">
    <location>
        <begin position="266"/>
        <end position="403"/>
    </location>
</feature>
<dbReference type="SUPFAM" id="SSF57501">
    <property type="entry name" value="Cystine-knot cytokines"/>
    <property type="match status" value="1"/>
</dbReference>
<dbReference type="Gene3D" id="2.10.90.10">
    <property type="entry name" value="Cystine-knot cytokines"/>
    <property type="match status" value="1"/>
</dbReference>
<dbReference type="PANTHER" id="PTHR11848">
    <property type="entry name" value="TGF-BETA FAMILY"/>
    <property type="match status" value="1"/>
</dbReference>
<sequence>MMYKSVLWCVLVPWSLWTEASLSGFYVENSLEQTVVEHVLTRQEKREVEHEILNLLGLPNRPRAVSPATLASSAPKFLLDVYKSLLEPTVGRAPRSEFNLSGQDLHAIDESDVIMSFASHSHHSPAVRHERGKRLWFDVSEVPSGENIVGAELRLYQIAQILSPLVTFTVTAYQLISVDQGAFMGGYEFMVLWKGLRWAGLTIALNSPVVSLVLTDSSQLTSDGQNLGHEIRPEELGIVGEKGEKQKQPFMVAFFKVTGHDNVHVRRTRDTGRNRNKKADSESSYPRNPLYDSSMNWSSRSCQIQTLYVSFKDLEWQDWIIAPEGYHAFYCSGECNFPLNAHMNATNHAIVQTLVHLMNPQTVPKPCCAPTKLSSISVLYFVDDNNVVLQKYKNMVVLASSPPLQEDLDQHYLMVVQYFRPAIRKSSVLVADRKASGNKGGVRRAMKRFQFARTQELYKKDPGLLAACIRKDVDFVVANLYGINRGEVEEMYNSLWGIKPQVRDVGMDADRPVARLADFMWPIGPEEVKARLGRIKRSSAPGIDGLKREALEATAKAHLLREASSLILPPAVVPAVVGDRCCGDMVSRCKEKCWESLHLAIAR</sequence>
<dbReference type="InterPro" id="IPR017948">
    <property type="entry name" value="TGFb_CS"/>
</dbReference>
<gene>
    <name evidence="13" type="ORF">TMSB3V08_LOCUS3090</name>
</gene>
<dbReference type="InterPro" id="IPR001111">
    <property type="entry name" value="TGF-b_propeptide"/>
</dbReference>
<comment type="similarity">
    <text evidence="2 9">Belongs to the TGF-beta family.</text>
</comment>
<feature type="region of interest" description="Disordered" evidence="10">
    <location>
        <begin position="265"/>
        <end position="287"/>
    </location>
</feature>
<dbReference type="PROSITE" id="PS00250">
    <property type="entry name" value="TGF_BETA_1"/>
    <property type="match status" value="1"/>
</dbReference>
<evidence type="ECO:0000256" key="1">
    <source>
        <dbReference type="ARBA" id="ARBA00004613"/>
    </source>
</evidence>
<evidence type="ECO:0000256" key="10">
    <source>
        <dbReference type="SAM" id="MobiDB-lite"/>
    </source>
</evidence>
<evidence type="ECO:0000313" key="13">
    <source>
        <dbReference type="EMBL" id="CAD7426197.1"/>
    </source>
</evidence>
<feature type="compositionally biased region" description="Basic and acidic residues" evidence="10">
    <location>
        <begin position="265"/>
        <end position="281"/>
    </location>
</feature>
<dbReference type="GO" id="GO:0005615">
    <property type="term" value="C:extracellular space"/>
    <property type="evidence" value="ECO:0007669"/>
    <property type="project" value="UniProtKB-KW"/>
</dbReference>
<dbReference type="GO" id="GO:0008083">
    <property type="term" value="F:growth factor activity"/>
    <property type="evidence" value="ECO:0007669"/>
    <property type="project" value="UniProtKB-KW"/>
</dbReference>
<keyword evidence="5 11" id="KW-0732">Signal</keyword>
<evidence type="ECO:0000256" key="4">
    <source>
        <dbReference type="ARBA" id="ARBA00022525"/>
    </source>
</evidence>
<dbReference type="Pfam" id="PF00688">
    <property type="entry name" value="TGFb_propeptide"/>
    <property type="match status" value="1"/>
</dbReference>
<dbReference type="InterPro" id="IPR029034">
    <property type="entry name" value="Cystine-knot_cytokine"/>
</dbReference>
<dbReference type="AlphaFoldDB" id="A0A7R9E512"/>
<evidence type="ECO:0000256" key="2">
    <source>
        <dbReference type="ARBA" id="ARBA00006656"/>
    </source>
</evidence>
<keyword evidence="6 9" id="KW-0339">Growth factor</keyword>
<dbReference type="InterPro" id="IPR015615">
    <property type="entry name" value="TGF-beta-rel"/>
</dbReference>
<dbReference type="Pfam" id="PF00019">
    <property type="entry name" value="TGF_beta"/>
    <property type="match status" value="1"/>
</dbReference>
<feature type="signal peptide" evidence="11">
    <location>
        <begin position="1"/>
        <end position="22"/>
    </location>
</feature>
<keyword evidence="8" id="KW-0325">Glycoprotein</keyword>
<dbReference type="GO" id="GO:0032502">
    <property type="term" value="P:developmental process"/>
    <property type="evidence" value="ECO:0007669"/>
    <property type="project" value="UniProtKB-ARBA"/>
</dbReference>
<comment type="subcellular location">
    <subcellularLocation>
        <location evidence="1">Secreted</location>
    </subcellularLocation>
</comment>
<reference evidence="13" key="1">
    <citation type="submission" date="2020-11" db="EMBL/GenBank/DDBJ databases">
        <authorList>
            <person name="Tran Van P."/>
        </authorList>
    </citation>
    <scope>NUCLEOTIDE SEQUENCE</scope>
</reference>
<evidence type="ECO:0000259" key="12">
    <source>
        <dbReference type="PROSITE" id="PS51362"/>
    </source>
</evidence>
<keyword evidence="4" id="KW-0964">Secreted</keyword>
<dbReference type="PANTHER" id="PTHR11848:SF310">
    <property type="entry name" value="PROTEIN 60A-RELATED"/>
    <property type="match status" value="1"/>
</dbReference>
<evidence type="ECO:0000256" key="3">
    <source>
        <dbReference type="ARBA" id="ARBA00022514"/>
    </source>
</evidence>
<dbReference type="SMART" id="SM00204">
    <property type="entry name" value="TGFB"/>
    <property type="match status" value="1"/>
</dbReference>